<comment type="caution">
    <text evidence="3">The sequence shown here is derived from an EMBL/GenBank/DDBJ whole genome shotgun (WGS) entry which is preliminary data.</text>
</comment>
<gene>
    <name evidence="3" type="ORF">DM860_013195</name>
</gene>
<organism evidence="3 4">
    <name type="scientific">Cuscuta australis</name>
    <dbReference type="NCBI Taxonomy" id="267555"/>
    <lineage>
        <taxon>Eukaryota</taxon>
        <taxon>Viridiplantae</taxon>
        <taxon>Streptophyta</taxon>
        <taxon>Embryophyta</taxon>
        <taxon>Tracheophyta</taxon>
        <taxon>Spermatophyta</taxon>
        <taxon>Magnoliopsida</taxon>
        <taxon>eudicotyledons</taxon>
        <taxon>Gunneridae</taxon>
        <taxon>Pentapetalae</taxon>
        <taxon>asterids</taxon>
        <taxon>lamiids</taxon>
        <taxon>Solanales</taxon>
        <taxon>Convolvulaceae</taxon>
        <taxon>Cuscuteae</taxon>
        <taxon>Cuscuta</taxon>
        <taxon>Cuscuta subgen. Grammica</taxon>
        <taxon>Cuscuta sect. Cleistogrammica</taxon>
    </lineage>
</organism>
<dbReference type="InterPro" id="IPR057710">
    <property type="entry name" value="DUF7950"/>
</dbReference>
<evidence type="ECO:0000313" key="3">
    <source>
        <dbReference type="EMBL" id="RAL47230.1"/>
    </source>
</evidence>
<feature type="region of interest" description="Disordered" evidence="1">
    <location>
        <begin position="65"/>
        <end position="91"/>
    </location>
</feature>
<dbReference type="Pfam" id="PF25821">
    <property type="entry name" value="DUF7950"/>
    <property type="match status" value="1"/>
</dbReference>
<feature type="region of interest" description="Disordered" evidence="1">
    <location>
        <begin position="133"/>
        <end position="154"/>
    </location>
</feature>
<dbReference type="PANTHER" id="PTHR33595">
    <property type="entry name" value="VON WILLEBRAND FACTOR A DOMAIN PROTEIN"/>
    <property type="match status" value="1"/>
</dbReference>
<dbReference type="AlphaFoldDB" id="A0A328DPP8"/>
<protein>
    <recommendedName>
        <fullName evidence="2">DUF7950 domain-containing protein</fullName>
    </recommendedName>
</protein>
<feature type="compositionally biased region" description="Basic and acidic residues" evidence="1">
    <location>
        <begin position="193"/>
        <end position="204"/>
    </location>
</feature>
<dbReference type="EMBL" id="NQVE01000115">
    <property type="protein sequence ID" value="RAL47230.1"/>
    <property type="molecule type" value="Genomic_DNA"/>
</dbReference>
<sequence>MLQTLNPYPTAARTAEIMARYRPIAPKPAEASSVCPNSGNSNDALPPSISRSPFLRDVWAQLQARPTRTRKRVRSAALAPPPPHLPLIKRPRPCFQGIPPPSFRLISFNNGGFPVLPKLVSLKCGLDRPLSTMSSSISVPSLPRAGARHEEERGGIDLNRAAEDDEDISRPVRPRPVRPVGSSIYVGSITPAAEEKDKKGVEKQGRKRKRLQAEEVEEEVETEVLPAVVSDSKNKVRLANSAYKEMVGQPECCWLDYTSPGGGKGTRIGGEVVLHFLDSGDVPTSSERFTCWVRIEWRCNEKKNSVRAFCDAVKLGCQSRDYLFEWRFHLTETSSSSSEFQV</sequence>
<feature type="region of interest" description="Disordered" evidence="1">
    <location>
        <begin position="189"/>
        <end position="209"/>
    </location>
</feature>
<name>A0A328DPP8_9ASTE</name>
<accession>A0A328DPP8</accession>
<dbReference type="Proteomes" id="UP000249390">
    <property type="component" value="Unassembled WGS sequence"/>
</dbReference>
<proteinExistence type="predicted"/>
<evidence type="ECO:0000256" key="1">
    <source>
        <dbReference type="SAM" id="MobiDB-lite"/>
    </source>
</evidence>
<dbReference type="PANTHER" id="PTHR33595:SF3">
    <property type="entry name" value="PAS DOMAIN-CONTAINING PROTEIN"/>
    <property type="match status" value="1"/>
</dbReference>
<reference evidence="3 4" key="1">
    <citation type="submission" date="2018-06" db="EMBL/GenBank/DDBJ databases">
        <title>The Genome of Cuscuta australis (Dodder) Provides Insight into the Evolution of Plant Parasitism.</title>
        <authorList>
            <person name="Liu H."/>
        </authorList>
    </citation>
    <scope>NUCLEOTIDE SEQUENCE [LARGE SCALE GENOMIC DNA]</scope>
    <source>
        <strain evidence="4">cv. Yunnan</strain>
        <tissue evidence="3">Vines</tissue>
    </source>
</reference>
<feature type="domain" description="DUF7950" evidence="2">
    <location>
        <begin position="214"/>
        <end position="328"/>
    </location>
</feature>
<keyword evidence="4" id="KW-1185">Reference proteome</keyword>
<evidence type="ECO:0000313" key="4">
    <source>
        <dbReference type="Proteomes" id="UP000249390"/>
    </source>
</evidence>
<evidence type="ECO:0000259" key="2">
    <source>
        <dbReference type="Pfam" id="PF25821"/>
    </source>
</evidence>